<evidence type="ECO:0000256" key="2">
    <source>
        <dbReference type="ARBA" id="ARBA00022969"/>
    </source>
</evidence>
<protein>
    <submittedName>
        <fullName evidence="3">Protein-glutamine gamma-glutamyltransferase</fullName>
    </submittedName>
</protein>
<dbReference type="GO" id="GO:0030435">
    <property type="term" value="P:sporulation resulting in formation of a cellular spore"/>
    <property type="evidence" value="ECO:0007669"/>
    <property type="project" value="UniProtKB-KW"/>
</dbReference>
<dbReference type="RefSeq" id="WP_042412268.1">
    <property type="nucleotide sequence ID" value="NZ_BAWO01000095.1"/>
</dbReference>
<proteinExistence type="inferred from homology"/>
<gene>
    <name evidence="3" type="primary">tgl</name>
    <name evidence="3" type="ORF">GCA01S_095_00110</name>
</gene>
<evidence type="ECO:0000313" key="4">
    <source>
        <dbReference type="Proteomes" id="UP000023561"/>
    </source>
</evidence>
<dbReference type="HAMAP" id="MF_00727">
    <property type="entry name" value="Tgl"/>
    <property type="match status" value="1"/>
</dbReference>
<dbReference type="Pfam" id="PF20085">
    <property type="entry name" value="TGL"/>
    <property type="match status" value="1"/>
</dbReference>
<comment type="caution">
    <text evidence="3">The sequence shown here is derived from an EMBL/GenBank/DDBJ whole genome shotgun (WGS) entry which is preliminary data.</text>
</comment>
<evidence type="ECO:0000256" key="1">
    <source>
        <dbReference type="ARBA" id="ARBA00022679"/>
    </source>
</evidence>
<dbReference type="InterPro" id="IPR020916">
    <property type="entry name" value="Gln_gamma-glutamylTfrase_bac"/>
</dbReference>
<organism evidence="3 4">
    <name type="scientific">Parageobacillus caldoxylosilyticus NBRC 107762</name>
    <dbReference type="NCBI Taxonomy" id="1220594"/>
    <lineage>
        <taxon>Bacteria</taxon>
        <taxon>Bacillati</taxon>
        <taxon>Bacillota</taxon>
        <taxon>Bacilli</taxon>
        <taxon>Bacillales</taxon>
        <taxon>Anoxybacillaceae</taxon>
        <taxon>Saccharococcus</taxon>
    </lineage>
</organism>
<dbReference type="Proteomes" id="UP000023561">
    <property type="component" value="Unassembled WGS sequence"/>
</dbReference>
<dbReference type="NCBIfam" id="NF002869">
    <property type="entry name" value="PRK03187.1"/>
    <property type="match status" value="1"/>
</dbReference>
<dbReference type="GO" id="GO:0003810">
    <property type="term" value="F:protein-glutamine gamma-glutamyltransferase activity"/>
    <property type="evidence" value="ECO:0007669"/>
    <property type="project" value="InterPro"/>
</dbReference>
<dbReference type="AlphaFoldDB" id="A0A023DL36"/>
<keyword evidence="1 3" id="KW-0808">Transferase</keyword>
<dbReference type="OrthoDB" id="1845399at2"/>
<keyword evidence="4" id="KW-1185">Reference proteome</keyword>
<reference evidence="3 4" key="1">
    <citation type="submission" date="2014-04" db="EMBL/GenBank/DDBJ databases">
        <title>Whole genome shotgun sequence of Geobacillus caldoxylosilyticus NBRC 107762.</title>
        <authorList>
            <person name="Hosoyama A."/>
            <person name="Hosoyama Y."/>
            <person name="Katano-Makiyama Y."/>
            <person name="Tsuchikane K."/>
            <person name="Ohji S."/>
            <person name="Ichikawa N."/>
            <person name="Yamazoe A."/>
            <person name="Fujita N."/>
        </authorList>
    </citation>
    <scope>NUCLEOTIDE SEQUENCE [LARGE SCALE GENOMIC DNA]</scope>
    <source>
        <strain evidence="3 4">NBRC 107762</strain>
    </source>
</reference>
<dbReference type="EMBL" id="BAWO01000095">
    <property type="protein sequence ID" value="GAJ41761.1"/>
    <property type="molecule type" value="Genomic_DNA"/>
</dbReference>
<sequence length="273" mass="31278">MIQIQQSAVDSSLFGPSSLSKSQEKIFEALLKSPKTYVYQNKHQLLFEIILRDRIIHSAAALAKSKARFAIFRFSKCNEQFWVRNELGGFQLRKEVLPADAINDIFVNSHLYAFECATAIVIVFYKAVLDVIDRQTFNTLFSNLLLYDWHVDQDLGIKTKKGEDYLPGDCLYFKNPEFDPQTPQWQGENTIYLGDGLHYGHGIGVTTTEGIIAALNRRRKKFATKSAYLVPQTTRVDFAYLSKFASNLEHYRLPMNNEYLITGTLGSATFLYW</sequence>
<evidence type="ECO:0000313" key="3">
    <source>
        <dbReference type="EMBL" id="GAJ41761.1"/>
    </source>
</evidence>
<name>A0A023DL36_9BACL</name>
<keyword evidence="2" id="KW-0749">Sporulation</keyword>
<accession>A0A023DL36</accession>